<dbReference type="InterPro" id="IPR036065">
    <property type="entry name" value="BolA-like_sf"/>
</dbReference>
<dbReference type="Gene3D" id="3.30.300.90">
    <property type="entry name" value="BolA-like"/>
    <property type="match status" value="1"/>
</dbReference>
<dbReference type="Proteomes" id="UP000254575">
    <property type="component" value="Unassembled WGS sequence"/>
</dbReference>
<dbReference type="EMBL" id="UHIA01000003">
    <property type="protein sequence ID" value="SUO92057.1"/>
    <property type="molecule type" value="Genomic_DNA"/>
</dbReference>
<organism evidence="2 3">
    <name type="scientific">Suttonella indologenes</name>
    <dbReference type="NCBI Taxonomy" id="13276"/>
    <lineage>
        <taxon>Bacteria</taxon>
        <taxon>Pseudomonadati</taxon>
        <taxon>Pseudomonadota</taxon>
        <taxon>Gammaproteobacteria</taxon>
        <taxon>Cardiobacteriales</taxon>
        <taxon>Cardiobacteriaceae</taxon>
        <taxon>Suttonella</taxon>
    </lineage>
</organism>
<gene>
    <name evidence="2" type="ORF">NCTC10717_00369</name>
</gene>
<proteinExistence type="inferred from homology"/>
<protein>
    <submittedName>
        <fullName evidence="2">Predicted transcriptional regulator, BolA superfamily</fullName>
    </submittedName>
</protein>
<accession>A0A380MIK8</accession>
<name>A0A380MIK8_9GAMM</name>
<dbReference type="InterPro" id="IPR002634">
    <property type="entry name" value="BolA"/>
</dbReference>
<dbReference type="RefSeq" id="WP_115217673.1">
    <property type="nucleotide sequence ID" value="NZ_UHIA01000003.1"/>
</dbReference>
<evidence type="ECO:0000313" key="3">
    <source>
        <dbReference type="Proteomes" id="UP000254575"/>
    </source>
</evidence>
<evidence type="ECO:0000313" key="2">
    <source>
        <dbReference type="EMBL" id="SUO92057.1"/>
    </source>
</evidence>
<keyword evidence="3" id="KW-1185">Reference proteome</keyword>
<dbReference type="OrthoDB" id="9812890at2"/>
<dbReference type="SUPFAM" id="SSF82657">
    <property type="entry name" value="BolA-like"/>
    <property type="match status" value="1"/>
</dbReference>
<sequence length="75" mass="8291">MQEQLIEARIRAALGDDAQIELSTFDGVHYSAVVKAKAFAGHSRLEQHRMVMKALEDVISSNEVHALQLKTQATS</sequence>
<dbReference type="PIRSF" id="PIRSF003113">
    <property type="entry name" value="BolA"/>
    <property type="match status" value="1"/>
</dbReference>
<reference evidence="2 3" key="1">
    <citation type="submission" date="2018-06" db="EMBL/GenBank/DDBJ databases">
        <authorList>
            <consortium name="Pathogen Informatics"/>
            <person name="Doyle S."/>
        </authorList>
    </citation>
    <scope>NUCLEOTIDE SEQUENCE [LARGE SCALE GENOMIC DNA]</scope>
    <source>
        <strain evidence="2 3">NCTC10717</strain>
    </source>
</reference>
<comment type="similarity">
    <text evidence="1">Belongs to the BolA/IbaG family.</text>
</comment>
<evidence type="ECO:0000256" key="1">
    <source>
        <dbReference type="RuleBase" id="RU003860"/>
    </source>
</evidence>
<dbReference type="Pfam" id="PF01722">
    <property type="entry name" value="BolA"/>
    <property type="match status" value="1"/>
</dbReference>
<dbReference type="AlphaFoldDB" id="A0A380MIK8"/>